<sequence>MRAGSFSKLVPDRENTTQVTFHYVEGQAETFTIPMPARDFQEEVVNLLSQPWLTFHLNDQTVFICTSRVVKVEIKPAIPELLGQGIFPNSQRVTTMQRGAAGRLPMDI</sequence>
<evidence type="ECO:0000313" key="2">
    <source>
        <dbReference type="Proteomes" id="UP001384579"/>
    </source>
</evidence>
<dbReference type="Proteomes" id="UP001384579">
    <property type="component" value="Unassembled WGS sequence"/>
</dbReference>
<comment type="caution">
    <text evidence="1">The sequence shown here is derived from an EMBL/GenBank/DDBJ whole genome shotgun (WGS) entry which is preliminary data.</text>
</comment>
<keyword evidence="2" id="KW-1185">Reference proteome</keyword>
<reference evidence="1 2" key="1">
    <citation type="journal article" date="2020" name="Harmful Algae">
        <title>Molecular and morphological characterization of a novel dihydroanatoxin-a producing Microcoleus species (cyanobacteria) from the Russian River, California, USA.</title>
        <authorList>
            <person name="Conklin K.Y."/>
            <person name="Stancheva R."/>
            <person name="Otten T.G."/>
            <person name="Fadness R."/>
            <person name="Boyer G.L."/>
            <person name="Read B."/>
            <person name="Zhang X."/>
            <person name="Sheath R.G."/>
        </authorList>
    </citation>
    <scope>NUCLEOTIDE SEQUENCE [LARGE SCALE GENOMIC DNA]</scope>
    <source>
        <strain evidence="1 2">PTRS2</strain>
    </source>
</reference>
<protein>
    <submittedName>
        <fullName evidence="1">Uncharacterized protein</fullName>
    </submittedName>
</protein>
<dbReference type="RefSeq" id="WP_340524267.1">
    <property type="nucleotide sequence ID" value="NZ_JBBLXS010000707.1"/>
</dbReference>
<accession>A0ABU8YWI8</accession>
<dbReference type="EMBL" id="JBBLXS010000707">
    <property type="protein sequence ID" value="MEK0188672.1"/>
    <property type="molecule type" value="Genomic_DNA"/>
</dbReference>
<name>A0ABU8YWI8_9CYAN</name>
<organism evidence="1 2">
    <name type="scientific">Microcoleus anatoxicus PTRS2</name>
    <dbReference type="NCBI Taxonomy" id="2705321"/>
    <lineage>
        <taxon>Bacteria</taxon>
        <taxon>Bacillati</taxon>
        <taxon>Cyanobacteriota</taxon>
        <taxon>Cyanophyceae</taxon>
        <taxon>Oscillatoriophycideae</taxon>
        <taxon>Oscillatoriales</taxon>
        <taxon>Microcoleaceae</taxon>
        <taxon>Microcoleus</taxon>
        <taxon>Microcoleus anatoxicus</taxon>
    </lineage>
</organism>
<evidence type="ECO:0000313" key="1">
    <source>
        <dbReference type="EMBL" id="MEK0188672.1"/>
    </source>
</evidence>
<gene>
    <name evidence="1" type="ORF">WMG39_28070</name>
</gene>
<proteinExistence type="predicted"/>